<organism evidence="2">
    <name type="scientific">Klebsiella pneumoniae</name>
    <dbReference type="NCBI Taxonomy" id="573"/>
    <lineage>
        <taxon>Bacteria</taxon>
        <taxon>Pseudomonadati</taxon>
        <taxon>Pseudomonadota</taxon>
        <taxon>Gammaproteobacteria</taxon>
        <taxon>Enterobacterales</taxon>
        <taxon>Enterobacteriaceae</taxon>
        <taxon>Klebsiella/Raoultella group</taxon>
        <taxon>Klebsiella</taxon>
        <taxon>Klebsiella pneumoniae complex</taxon>
    </lineage>
</organism>
<proteinExistence type="predicted"/>
<keyword evidence="1" id="KW-0812">Transmembrane</keyword>
<protein>
    <submittedName>
        <fullName evidence="2">Uncharacterized protein</fullName>
    </submittedName>
</protein>
<sequence>MLEHNIVFNSMMIMIVILSYMLFKILKSKKRLQHKYDEVFKAFHIADSEYTGGLKDVYKNLSLSNAQLQFLAVYFNQDTVQFDGRNIVCEKEDDVQYILSLISDSHFWLDKSMKGINEVVNNTDVIKDIKLSLSPFASLGELKVIDDEFKLKNKEFDGFAKLKVKYDVKRGGKWQGHCFHFLLVG</sequence>
<dbReference type="AlphaFoldDB" id="A0A455XGB3"/>
<dbReference type="EMBL" id="AP019549">
    <property type="protein sequence ID" value="BBJ25479.1"/>
    <property type="molecule type" value="Genomic_DNA"/>
</dbReference>
<keyword evidence="1" id="KW-0472">Membrane</keyword>
<evidence type="ECO:0000313" key="2">
    <source>
        <dbReference type="EMBL" id="BBJ25479.1"/>
    </source>
</evidence>
<name>A0A455XGB3_KLEPN</name>
<evidence type="ECO:0000256" key="1">
    <source>
        <dbReference type="SAM" id="Phobius"/>
    </source>
</evidence>
<reference evidence="2" key="1">
    <citation type="submission" date="2019-04" db="EMBL/GenBank/DDBJ databases">
        <title>Emergence of IMP-producing hypervirulent Klebsiella pneumoniae carrying pLVPK-like virulence plasmid.</title>
        <authorList>
            <person name="Harada S."/>
            <person name="Aoki K."/>
            <person name="Ishii Y."/>
            <person name="Ohno Y."/>
            <person name="Kotatsu M."/>
            <person name="Tateda K."/>
        </authorList>
    </citation>
    <scope>NUCLEOTIDE SEQUENCE</scope>
    <source>
        <strain evidence="2">THC11</strain>
        <plasmid evidence="2">pTHC11-1</plasmid>
    </source>
</reference>
<accession>A0A455XGB3</accession>
<keyword evidence="2" id="KW-0614">Plasmid</keyword>
<dbReference type="RefSeq" id="WP_130992523.1">
    <property type="nucleotide sequence ID" value="NZ_AP019549.1"/>
</dbReference>
<geneLocation type="plasmid" evidence="2">
    <name>pTHC11-1</name>
</geneLocation>
<keyword evidence="1" id="KW-1133">Transmembrane helix</keyword>
<feature type="transmembrane region" description="Helical" evidence="1">
    <location>
        <begin position="6"/>
        <end position="26"/>
    </location>
</feature>